<comment type="similarity">
    <text evidence="1 2">Belongs to the phospholipid scramblase family.</text>
</comment>
<protein>
    <recommendedName>
        <fullName evidence="2">Phospholipid scramblase</fullName>
    </recommendedName>
</protein>
<comment type="function">
    <text evidence="2">May mediate accelerated ATP-independent bidirectional transbilayer migration of phospholipids upon binding calcium ions that results in a loss of phospholipid asymmetry in the plasma membrane.</text>
</comment>
<keyword evidence="2" id="KW-0106">Calcium</keyword>
<dbReference type="AlphaFoldDB" id="A0A8J2KQC6"/>
<dbReference type="Proteomes" id="UP000708208">
    <property type="component" value="Unassembled WGS sequence"/>
</dbReference>
<sequence length="289" mass="32023">MQVYQVNAEPGHPADHVKPLGYHGTEDKGYTVESGPISYAYPPIPVPIQPDQPVVSQPQSGLGPQGYIQGHSFPINVPPGLEYLTTVDQLFVKQEVELLEVLCGCETKNKYKVSNSQGQVIYSVKEDTDCCTRNCCDALRPFDILIRDSQEREVIHLSRPFACGSCLCPCLLQSIDVEAPPGIPVGRVVQDWSMCIPQFRVLDASGETVLRIKGPCFTFSLCGSVEFQILSKDGSTQVGKISKQWSGLLREFYTDADNFGLSFPIDLDVRMKAVMLGALFLIDFMFFEE</sequence>
<dbReference type="EMBL" id="CAJVCH010525177">
    <property type="protein sequence ID" value="CAG7822032.1"/>
    <property type="molecule type" value="Genomic_DNA"/>
</dbReference>
<evidence type="ECO:0000256" key="2">
    <source>
        <dbReference type="RuleBase" id="RU363116"/>
    </source>
</evidence>
<reference evidence="4" key="1">
    <citation type="submission" date="2021-06" db="EMBL/GenBank/DDBJ databases">
        <authorList>
            <person name="Hodson N. C."/>
            <person name="Mongue J. A."/>
            <person name="Jaron S. K."/>
        </authorList>
    </citation>
    <scope>NUCLEOTIDE SEQUENCE</scope>
</reference>
<feature type="compositionally biased region" description="Basic and acidic residues" evidence="3">
    <location>
        <begin position="12"/>
        <end position="21"/>
    </location>
</feature>
<gene>
    <name evidence="4" type="ORF">AFUS01_LOCUS32327</name>
</gene>
<keyword evidence="2" id="KW-0449">Lipoprotein</keyword>
<dbReference type="GO" id="GO:0017128">
    <property type="term" value="F:phospholipid scramblase activity"/>
    <property type="evidence" value="ECO:0007669"/>
    <property type="project" value="InterPro"/>
</dbReference>
<dbReference type="GO" id="GO:0005886">
    <property type="term" value="C:plasma membrane"/>
    <property type="evidence" value="ECO:0007669"/>
    <property type="project" value="TreeGrafter"/>
</dbReference>
<comment type="cofactor">
    <cofactor evidence="2">
        <name>Ca(2+)</name>
        <dbReference type="ChEBI" id="CHEBI:29108"/>
    </cofactor>
</comment>
<name>A0A8J2KQC6_9HEXA</name>
<evidence type="ECO:0000313" key="4">
    <source>
        <dbReference type="EMBL" id="CAG7822032.1"/>
    </source>
</evidence>
<evidence type="ECO:0000256" key="1">
    <source>
        <dbReference type="ARBA" id="ARBA00005350"/>
    </source>
</evidence>
<dbReference type="InterPro" id="IPR005552">
    <property type="entry name" value="Scramblase"/>
</dbReference>
<comment type="caution">
    <text evidence="4">The sequence shown here is derived from an EMBL/GenBank/DDBJ whole genome shotgun (WGS) entry which is preliminary data.</text>
</comment>
<evidence type="ECO:0000256" key="3">
    <source>
        <dbReference type="SAM" id="MobiDB-lite"/>
    </source>
</evidence>
<dbReference type="PANTHER" id="PTHR23248">
    <property type="entry name" value="PHOSPHOLIPID SCRAMBLASE-RELATED"/>
    <property type="match status" value="1"/>
</dbReference>
<proteinExistence type="inferred from homology"/>
<organism evidence="4 5">
    <name type="scientific">Allacma fusca</name>
    <dbReference type="NCBI Taxonomy" id="39272"/>
    <lineage>
        <taxon>Eukaryota</taxon>
        <taxon>Metazoa</taxon>
        <taxon>Ecdysozoa</taxon>
        <taxon>Arthropoda</taxon>
        <taxon>Hexapoda</taxon>
        <taxon>Collembola</taxon>
        <taxon>Symphypleona</taxon>
        <taxon>Sminthuridae</taxon>
        <taxon>Allacma</taxon>
    </lineage>
</organism>
<dbReference type="Pfam" id="PF03803">
    <property type="entry name" value="Scramblase"/>
    <property type="match status" value="1"/>
</dbReference>
<keyword evidence="5" id="KW-1185">Reference proteome</keyword>
<dbReference type="OrthoDB" id="191150at2759"/>
<keyword evidence="2" id="KW-0564">Palmitate</keyword>
<dbReference type="PANTHER" id="PTHR23248:SF9">
    <property type="entry name" value="PHOSPHOLIPID SCRAMBLASE"/>
    <property type="match status" value="1"/>
</dbReference>
<evidence type="ECO:0000313" key="5">
    <source>
        <dbReference type="Proteomes" id="UP000708208"/>
    </source>
</evidence>
<accession>A0A8J2KQC6</accession>
<feature type="region of interest" description="Disordered" evidence="3">
    <location>
        <begin position="1"/>
        <end position="21"/>
    </location>
</feature>